<dbReference type="EMBL" id="FNCE01000003">
    <property type="protein sequence ID" value="SDF88094.1"/>
    <property type="molecule type" value="Genomic_DNA"/>
</dbReference>
<accession>A0A1G7PPG5</accession>
<evidence type="ECO:0000313" key="1">
    <source>
        <dbReference type="EMBL" id="SDF88094.1"/>
    </source>
</evidence>
<dbReference type="OrthoDB" id="8482106at2"/>
<dbReference type="AlphaFoldDB" id="A0A1G7PPG5"/>
<reference evidence="1 2" key="1">
    <citation type="submission" date="2016-10" db="EMBL/GenBank/DDBJ databases">
        <authorList>
            <person name="de Groot N.N."/>
        </authorList>
    </citation>
    <scope>NUCLEOTIDE SEQUENCE [LARGE SCALE GENOMIC DNA]</scope>
    <source>
        <strain evidence="1 2">DSM 25584</strain>
    </source>
</reference>
<keyword evidence="2" id="KW-1185">Reference proteome</keyword>
<name>A0A1G7PPG5_9PROT</name>
<organism evidence="1 2">
    <name type="scientific">Limimonas halophila</name>
    <dbReference type="NCBI Taxonomy" id="1082479"/>
    <lineage>
        <taxon>Bacteria</taxon>
        <taxon>Pseudomonadati</taxon>
        <taxon>Pseudomonadota</taxon>
        <taxon>Alphaproteobacteria</taxon>
        <taxon>Rhodospirillales</taxon>
        <taxon>Rhodovibrionaceae</taxon>
        <taxon>Limimonas</taxon>
    </lineage>
</organism>
<evidence type="ECO:0000313" key="2">
    <source>
        <dbReference type="Proteomes" id="UP000199415"/>
    </source>
</evidence>
<protein>
    <submittedName>
        <fullName evidence="1">Uncharacterized protein</fullName>
    </submittedName>
</protein>
<sequence>MFKWLRKLGGDDADGDAEAAADAVHAVEPGPGFFVPGHADRAAAAEAVDAIAERLGRVLKGAVSEQRYAGLVYDHDGTRYRSDVGEIDPRTGETVVCILHQDEREQYLICTPKRGADAGLPLLVSDTEVEKAVVFRDS</sequence>
<dbReference type="RefSeq" id="WP_090019157.1">
    <property type="nucleotide sequence ID" value="NZ_FNCE01000003.1"/>
</dbReference>
<dbReference type="Proteomes" id="UP000199415">
    <property type="component" value="Unassembled WGS sequence"/>
</dbReference>
<proteinExistence type="predicted"/>
<gene>
    <name evidence="1" type="ORF">SAMN05216241_10310</name>
</gene>